<reference evidence="1" key="1">
    <citation type="submission" date="2023-07" db="EMBL/GenBank/DDBJ databases">
        <title>A chromosome-level genome assembly of Lolium multiflorum.</title>
        <authorList>
            <person name="Chen Y."/>
            <person name="Copetti D."/>
            <person name="Kolliker R."/>
            <person name="Studer B."/>
        </authorList>
    </citation>
    <scope>NUCLEOTIDE SEQUENCE</scope>
    <source>
        <strain evidence="1">02402/16</strain>
        <tissue evidence="1">Leaf</tissue>
    </source>
</reference>
<evidence type="ECO:0000313" key="2">
    <source>
        <dbReference type="Proteomes" id="UP001231189"/>
    </source>
</evidence>
<gene>
    <name evidence="1" type="ORF">QYE76_063747</name>
</gene>
<name>A0AAD8S803_LOLMU</name>
<accession>A0AAD8S803</accession>
<dbReference type="Proteomes" id="UP001231189">
    <property type="component" value="Unassembled WGS sequence"/>
</dbReference>
<dbReference type="EMBL" id="JAUUTY010000004">
    <property type="protein sequence ID" value="KAK1645942.1"/>
    <property type="molecule type" value="Genomic_DNA"/>
</dbReference>
<dbReference type="PANTHER" id="PTHR45749">
    <property type="match status" value="1"/>
</dbReference>
<dbReference type="PANTHER" id="PTHR45749:SF35">
    <property type="entry name" value="AC-LIKE TRANSPOSASE-RELATED"/>
    <property type="match status" value="1"/>
</dbReference>
<keyword evidence="2" id="KW-1185">Reference proteome</keyword>
<protein>
    <submittedName>
        <fullName evidence="1">Uncharacterized protein</fullName>
    </submittedName>
</protein>
<organism evidence="1 2">
    <name type="scientific">Lolium multiflorum</name>
    <name type="common">Italian ryegrass</name>
    <name type="synonym">Lolium perenne subsp. multiflorum</name>
    <dbReference type="NCBI Taxonomy" id="4521"/>
    <lineage>
        <taxon>Eukaryota</taxon>
        <taxon>Viridiplantae</taxon>
        <taxon>Streptophyta</taxon>
        <taxon>Embryophyta</taxon>
        <taxon>Tracheophyta</taxon>
        <taxon>Spermatophyta</taxon>
        <taxon>Magnoliopsida</taxon>
        <taxon>Liliopsida</taxon>
        <taxon>Poales</taxon>
        <taxon>Poaceae</taxon>
        <taxon>BOP clade</taxon>
        <taxon>Pooideae</taxon>
        <taxon>Poodae</taxon>
        <taxon>Poeae</taxon>
        <taxon>Poeae Chloroplast Group 2 (Poeae type)</taxon>
        <taxon>Loliodinae</taxon>
        <taxon>Loliinae</taxon>
        <taxon>Lolium</taxon>
    </lineage>
</organism>
<sequence length="142" mass="16272">MANSCRNATDFFGIIQPIYTTFANSTKRWKILKDNITGLTLKSLSATRWKSRVESVKAIRFQMSDIREALLQVAESDKDPLTSSVAKQLAEHELGDFEFIVSIVIWYEILYYINAVSKQLQSKEMIVDIAIEFVQGLISFFH</sequence>
<dbReference type="AlphaFoldDB" id="A0AAD8S803"/>
<evidence type="ECO:0000313" key="1">
    <source>
        <dbReference type="EMBL" id="KAK1645942.1"/>
    </source>
</evidence>
<comment type="caution">
    <text evidence="1">The sequence shown here is derived from an EMBL/GenBank/DDBJ whole genome shotgun (WGS) entry which is preliminary data.</text>
</comment>
<proteinExistence type="predicted"/>